<dbReference type="AlphaFoldDB" id="A0AA39YVM3"/>
<keyword evidence="3" id="KW-1185">Reference proteome</keyword>
<comment type="caution">
    <text evidence="2">The sequence shown here is derived from an EMBL/GenBank/DDBJ whole genome shotgun (WGS) entry which is preliminary data.</text>
</comment>
<organism evidence="2 3">
    <name type="scientific">Lasiodiplodia hormozganensis</name>
    <dbReference type="NCBI Taxonomy" id="869390"/>
    <lineage>
        <taxon>Eukaryota</taxon>
        <taxon>Fungi</taxon>
        <taxon>Dikarya</taxon>
        <taxon>Ascomycota</taxon>
        <taxon>Pezizomycotina</taxon>
        <taxon>Dothideomycetes</taxon>
        <taxon>Dothideomycetes incertae sedis</taxon>
        <taxon>Botryosphaeriales</taxon>
        <taxon>Botryosphaeriaceae</taxon>
        <taxon>Lasiodiplodia</taxon>
    </lineage>
</organism>
<evidence type="ECO:0000313" key="3">
    <source>
        <dbReference type="Proteomes" id="UP001175001"/>
    </source>
</evidence>
<keyword evidence="1" id="KW-0472">Membrane</keyword>
<sequence>MHLSSRITELDHGNTSMDGLAMVVATILSNYLSTFSWNLEEIDGMTTTQGPIRWEIYGSGPRLAWQWAIVAVLGINILVQLFDVWLIFKRQAKGLWLTMGGMLVAANASERMASVTDYEGAGFVTEKGKHVRYFIREIQSNEDDDAKVTLVSDIEMETHVGSGKYTLLEEGKSYGLQDK</sequence>
<dbReference type="Proteomes" id="UP001175001">
    <property type="component" value="Unassembled WGS sequence"/>
</dbReference>
<protein>
    <submittedName>
        <fullName evidence="2">Uncharacterized protein</fullName>
    </submittedName>
</protein>
<evidence type="ECO:0000256" key="1">
    <source>
        <dbReference type="SAM" id="Phobius"/>
    </source>
</evidence>
<keyword evidence="1" id="KW-1133">Transmembrane helix</keyword>
<evidence type="ECO:0000313" key="2">
    <source>
        <dbReference type="EMBL" id="KAK0658796.1"/>
    </source>
</evidence>
<name>A0AA39YVM3_9PEZI</name>
<feature type="transmembrane region" description="Helical" evidence="1">
    <location>
        <begin position="20"/>
        <end position="39"/>
    </location>
</feature>
<gene>
    <name evidence="2" type="ORF">DIS24_g4512</name>
</gene>
<reference evidence="2" key="1">
    <citation type="submission" date="2023-06" db="EMBL/GenBank/DDBJ databases">
        <title>Multi-omics analyses reveal the molecular pathogenesis toolkit of Lasiodiplodia hormozganensis, a cross-kingdom pathogen.</title>
        <authorList>
            <person name="Felix C."/>
            <person name="Meneses R."/>
            <person name="Goncalves M.F.M."/>
            <person name="Tilleman L."/>
            <person name="Duarte A.S."/>
            <person name="Jorrin-Novo J.V."/>
            <person name="Van De Peer Y."/>
            <person name="Deforce D."/>
            <person name="Van Nieuwerburgh F."/>
            <person name="Esteves A.C."/>
            <person name="Alves A."/>
        </authorList>
    </citation>
    <scope>NUCLEOTIDE SEQUENCE</scope>
    <source>
        <strain evidence="2">CBS 339.90</strain>
    </source>
</reference>
<accession>A0AA39YVM3</accession>
<keyword evidence="1" id="KW-0812">Transmembrane</keyword>
<dbReference type="EMBL" id="JAUJDW010000016">
    <property type="protein sequence ID" value="KAK0658796.1"/>
    <property type="molecule type" value="Genomic_DNA"/>
</dbReference>
<feature type="transmembrane region" description="Helical" evidence="1">
    <location>
        <begin position="64"/>
        <end position="88"/>
    </location>
</feature>
<proteinExistence type="predicted"/>